<organism evidence="1 2">
    <name type="scientific">Streptomyces diastaticus subsp. diastaticus</name>
    <dbReference type="NCBI Taxonomy" id="68040"/>
    <lineage>
        <taxon>Bacteria</taxon>
        <taxon>Bacillati</taxon>
        <taxon>Actinomycetota</taxon>
        <taxon>Actinomycetes</taxon>
        <taxon>Kitasatosporales</taxon>
        <taxon>Streptomycetaceae</taxon>
        <taxon>Streptomyces</taxon>
        <taxon>Streptomyces diastaticus group</taxon>
    </lineage>
</organism>
<reference evidence="1 2" key="1">
    <citation type="submission" date="2020-02" db="EMBL/GenBank/DDBJ databases">
        <title>Whole genome shotgun sequence of Streptomyces diastaticus subsp. diastaticus NBRC 13412.</title>
        <authorList>
            <person name="Ichikawa N."/>
            <person name="Komaki H."/>
            <person name="Tamura T."/>
        </authorList>
    </citation>
    <scope>NUCLEOTIDE SEQUENCE [LARGE SCALE GENOMIC DNA]</scope>
    <source>
        <strain evidence="1 2">NBRC 13412</strain>
    </source>
</reference>
<comment type="caution">
    <text evidence="1">The sequence shown here is derived from an EMBL/GenBank/DDBJ whole genome shotgun (WGS) entry which is preliminary data.</text>
</comment>
<accession>A0ABQ1CUS5</accession>
<protein>
    <recommendedName>
        <fullName evidence="3">DUF222 domain-containing protein</fullName>
    </recommendedName>
</protein>
<evidence type="ECO:0008006" key="3">
    <source>
        <dbReference type="Google" id="ProtNLM"/>
    </source>
</evidence>
<keyword evidence="2" id="KW-1185">Reference proteome</keyword>
<dbReference type="RefSeq" id="WP_189501264.1">
    <property type="nucleotide sequence ID" value="NZ_BLLN01000005.1"/>
</dbReference>
<name>A0ABQ1CUS5_STRDI</name>
<evidence type="ECO:0000313" key="2">
    <source>
        <dbReference type="Proteomes" id="UP000472710"/>
    </source>
</evidence>
<dbReference type="GeneID" id="95073905"/>
<proteinExistence type="predicted"/>
<sequence length="253" mass="27916">MHGHFTRLDHIGKQPVVHRAPEEQVCLLRSMARCVQDPNFAEMCLELAIQVEAAEDRLAGLGRADEAVAIRSLMIGQAMEWVVHVWRLADQIDDLRARQKAWSKGHHRVARVLKSARIPLWVVGVLEDISHDELRTMTPGDLVRRAGLGNVWIAEAAQVLDRLRALALLGVDLADWNELLDQLATCLDADKNLPASRVGNVDVPPRPCGPPGGLVLTEPRVPRAPGCAVPRRITTHGRRLLHQDGRCGGHLTA</sequence>
<evidence type="ECO:0000313" key="1">
    <source>
        <dbReference type="EMBL" id="GFH74057.1"/>
    </source>
</evidence>
<gene>
    <name evidence="1" type="ORF">Sdia_48250</name>
</gene>
<dbReference type="EMBL" id="BLLN01000005">
    <property type="protein sequence ID" value="GFH74057.1"/>
    <property type="molecule type" value="Genomic_DNA"/>
</dbReference>
<dbReference type="Proteomes" id="UP000472710">
    <property type="component" value="Unassembled WGS sequence"/>
</dbReference>